<evidence type="ECO:0000313" key="6">
    <source>
        <dbReference type="Proteomes" id="UP001499924"/>
    </source>
</evidence>
<dbReference type="PANTHER" id="PTHR33741:SF5">
    <property type="entry name" value="TRANSMEMBRANE PROTEIN DDB_G0269096-RELATED"/>
    <property type="match status" value="1"/>
</dbReference>
<evidence type="ECO:0000259" key="4">
    <source>
        <dbReference type="PROSITE" id="PS51371"/>
    </source>
</evidence>
<sequence length="363" mass="38011">MYADRNAWITSLRPGAMGYRRADFLRGGFGALVGIALASLAAQAVPGGPAMLPFIVAPMGASAVLLFAAPASPLAQPWSLLVGNVVSTAVGIGAAQVFDSVTLAAAVAVAVAIPLMMALRCVHPPGGACALFAAVGSSAVAEQGFAFALWPVGVNTVVLLVVAALVNNLTGRPYPHVPPPPPPPQGTDAAPSQRVGVQTEDIRQAMARLDRGLDIMPGDVMTLVREAEAHALDRRFGQLTCGTLMARDVQTARPGDTIYRARMIMNNHHVKVVPVIDDDRHVVGIVTVYDLFNLDVVDLDPISKIMTSPVTTVTVDTPVSELVGLMTDLGLRHLPVVDADGRMAGIITRTELIAVLHQALVES</sequence>
<keyword evidence="1" id="KW-0129">CBS domain</keyword>
<dbReference type="PROSITE" id="PS51371">
    <property type="entry name" value="CBS"/>
    <property type="match status" value="2"/>
</dbReference>
<proteinExistence type="predicted"/>
<dbReference type="InterPro" id="IPR046342">
    <property type="entry name" value="CBS_dom_sf"/>
</dbReference>
<protein>
    <submittedName>
        <fullName evidence="5">HPP family protein</fullName>
    </submittedName>
</protein>
<feature type="transmembrane region" description="Helical" evidence="3">
    <location>
        <begin position="101"/>
        <end position="119"/>
    </location>
</feature>
<dbReference type="Gene3D" id="3.10.580.10">
    <property type="entry name" value="CBS-domain"/>
    <property type="match status" value="2"/>
</dbReference>
<dbReference type="EMBL" id="BAAAVV010000012">
    <property type="protein sequence ID" value="GAA3180484.1"/>
    <property type="molecule type" value="Genomic_DNA"/>
</dbReference>
<name>A0ABP6PK14_9ACTN</name>
<feature type="transmembrane region" description="Helical" evidence="3">
    <location>
        <begin position="78"/>
        <end position="95"/>
    </location>
</feature>
<dbReference type="RefSeq" id="WP_344690647.1">
    <property type="nucleotide sequence ID" value="NZ_BAAAVV010000012.1"/>
</dbReference>
<gene>
    <name evidence="5" type="ORF">GCM10010531_38250</name>
</gene>
<keyword evidence="6" id="KW-1185">Reference proteome</keyword>
<keyword evidence="3" id="KW-1133">Transmembrane helix</keyword>
<evidence type="ECO:0000256" key="1">
    <source>
        <dbReference type="PROSITE-ProRule" id="PRU00703"/>
    </source>
</evidence>
<reference evidence="6" key="1">
    <citation type="journal article" date="2019" name="Int. J. Syst. Evol. Microbiol.">
        <title>The Global Catalogue of Microorganisms (GCM) 10K type strain sequencing project: providing services to taxonomists for standard genome sequencing and annotation.</title>
        <authorList>
            <consortium name="The Broad Institute Genomics Platform"/>
            <consortium name="The Broad Institute Genome Sequencing Center for Infectious Disease"/>
            <person name="Wu L."/>
            <person name="Ma J."/>
        </authorList>
    </citation>
    <scope>NUCLEOTIDE SEQUENCE [LARGE SCALE GENOMIC DNA]</scope>
    <source>
        <strain evidence="6">JCM 15614</strain>
    </source>
</reference>
<evidence type="ECO:0000313" key="5">
    <source>
        <dbReference type="EMBL" id="GAA3180484.1"/>
    </source>
</evidence>
<dbReference type="InterPro" id="IPR007065">
    <property type="entry name" value="HPP"/>
</dbReference>
<feature type="transmembrane region" description="Helical" evidence="3">
    <location>
        <begin position="147"/>
        <end position="166"/>
    </location>
</feature>
<feature type="transmembrane region" description="Helical" evidence="3">
    <location>
        <begin position="51"/>
        <end position="71"/>
    </location>
</feature>
<accession>A0ABP6PK14</accession>
<dbReference type="SMART" id="SM00116">
    <property type="entry name" value="CBS"/>
    <property type="match status" value="2"/>
</dbReference>
<evidence type="ECO:0000256" key="2">
    <source>
        <dbReference type="SAM" id="MobiDB-lite"/>
    </source>
</evidence>
<feature type="domain" description="CBS" evidence="4">
    <location>
        <begin position="306"/>
        <end position="363"/>
    </location>
</feature>
<dbReference type="PANTHER" id="PTHR33741">
    <property type="entry name" value="TRANSMEMBRANE PROTEIN DDB_G0269096-RELATED"/>
    <property type="match status" value="1"/>
</dbReference>
<keyword evidence="3" id="KW-0472">Membrane</keyword>
<dbReference type="InterPro" id="IPR000644">
    <property type="entry name" value="CBS_dom"/>
</dbReference>
<dbReference type="Pfam" id="PF00571">
    <property type="entry name" value="CBS"/>
    <property type="match status" value="2"/>
</dbReference>
<dbReference type="Pfam" id="PF04982">
    <property type="entry name" value="TM_HPP"/>
    <property type="match status" value="1"/>
</dbReference>
<feature type="compositionally biased region" description="Pro residues" evidence="2">
    <location>
        <begin position="175"/>
        <end position="185"/>
    </location>
</feature>
<keyword evidence="3" id="KW-0812">Transmembrane</keyword>
<organism evidence="5 6">
    <name type="scientific">Blastococcus jejuensis</name>
    <dbReference type="NCBI Taxonomy" id="351224"/>
    <lineage>
        <taxon>Bacteria</taxon>
        <taxon>Bacillati</taxon>
        <taxon>Actinomycetota</taxon>
        <taxon>Actinomycetes</taxon>
        <taxon>Geodermatophilales</taxon>
        <taxon>Geodermatophilaceae</taxon>
        <taxon>Blastococcus</taxon>
    </lineage>
</organism>
<dbReference type="Proteomes" id="UP001499924">
    <property type="component" value="Unassembled WGS sequence"/>
</dbReference>
<feature type="region of interest" description="Disordered" evidence="2">
    <location>
        <begin position="174"/>
        <end position="197"/>
    </location>
</feature>
<dbReference type="SUPFAM" id="SSF54631">
    <property type="entry name" value="CBS-domain pair"/>
    <property type="match status" value="1"/>
</dbReference>
<feature type="domain" description="CBS" evidence="4">
    <location>
        <begin position="245"/>
        <end position="305"/>
    </location>
</feature>
<feature type="transmembrane region" description="Helical" evidence="3">
    <location>
        <begin position="24"/>
        <end position="45"/>
    </location>
</feature>
<comment type="caution">
    <text evidence="5">The sequence shown here is derived from an EMBL/GenBank/DDBJ whole genome shotgun (WGS) entry which is preliminary data.</text>
</comment>
<dbReference type="InterPro" id="IPR058581">
    <property type="entry name" value="TM_HPP"/>
</dbReference>
<evidence type="ECO:0000256" key="3">
    <source>
        <dbReference type="SAM" id="Phobius"/>
    </source>
</evidence>